<evidence type="ECO:0000313" key="8">
    <source>
        <dbReference type="Proteomes" id="UP000093000"/>
    </source>
</evidence>
<evidence type="ECO:0000313" key="7">
    <source>
        <dbReference type="EMBL" id="OBZ85961.1"/>
    </source>
</evidence>
<dbReference type="GO" id="GO:0005654">
    <property type="term" value="C:nucleoplasm"/>
    <property type="evidence" value="ECO:0007669"/>
    <property type="project" value="UniProtKB-ARBA"/>
</dbReference>
<feature type="region of interest" description="Disordered" evidence="6">
    <location>
        <begin position="201"/>
        <end position="263"/>
    </location>
</feature>
<proteinExistence type="predicted"/>
<dbReference type="Proteomes" id="UP000093000">
    <property type="component" value="Unassembled WGS sequence"/>
</dbReference>
<evidence type="ECO:0000256" key="2">
    <source>
        <dbReference type="ARBA" id="ARBA00022491"/>
    </source>
</evidence>
<dbReference type="InParanoid" id="A0A1C7NA82"/>
<protein>
    <submittedName>
        <fullName evidence="7">Sin3 histone deacetylase corepressor complex component SDS3</fullName>
    </submittedName>
</protein>
<dbReference type="GO" id="GO:0010468">
    <property type="term" value="P:regulation of gene expression"/>
    <property type="evidence" value="ECO:0007669"/>
    <property type="project" value="UniProtKB-ARBA"/>
</dbReference>
<evidence type="ECO:0000256" key="3">
    <source>
        <dbReference type="ARBA" id="ARBA00023015"/>
    </source>
</evidence>
<dbReference type="Pfam" id="PF08598">
    <property type="entry name" value="Sds3"/>
    <property type="match status" value="1"/>
</dbReference>
<dbReference type="OrthoDB" id="70376at2759"/>
<dbReference type="InterPro" id="IPR013907">
    <property type="entry name" value="Sds3"/>
</dbReference>
<comment type="caution">
    <text evidence="7">The sequence shown here is derived from an EMBL/GenBank/DDBJ whole genome shotgun (WGS) entry which is preliminary data.</text>
</comment>
<keyword evidence="4" id="KW-0804">Transcription</keyword>
<feature type="compositionally biased region" description="Basic and acidic residues" evidence="6">
    <location>
        <begin position="205"/>
        <end position="220"/>
    </location>
</feature>
<dbReference type="PANTHER" id="PTHR21964">
    <property type="entry name" value="BREAST CANCER METASTASIS-SUPPRESSOR 1"/>
    <property type="match status" value="1"/>
</dbReference>
<keyword evidence="2" id="KW-0678">Repressor</keyword>
<dbReference type="AlphaFoldDB" id="A0A1C7NA82"/>
<dbReference type="EMBL" id="LUGH01000342">
    <property type="protein sequence ID" value="OBZ85961.1"/>
    <property type="molecule type" value="Genomic_DNA"/>
</dbReference>
<name>A0A1C7NA82_9FUNG</name>
<dbReference type="SMART" id="SM01401">
    <property type="entry name" value="Sds3"/>
    <property type="match status" value="1"/>
</dbReference>
<keyword evidence="8" id="KW-1185">Reference proteome</keyword>
<sequence>MLPQFGFIVAQAGAEYYSTLPPPSSTGSTNVTQPKNNHIHSPALAPLLLRSGTPALYSPQTSSPHLPPPSSLYHPMIEKEKKEWLQSTTNHPLETAVHPQNRQDYADLMSWMDHEFWEQTDELYQQKLLSLQHELVLLQKGTHTVFEQLMADYEIQREKSIEQAECFMNYQIAFVEHYFDQDLNALEDEYETERKHLQDTLISSIEDKRKQMKDDRHEDTHDEDTDSPKNRSKRTLRKRAVDSTNSSRNEPLSKRRQVRPSTMHNIHVISPLEDEELENEFLYMKKLATQESH</sequence>
<accession>A0A1C7NA82</accession>
<keyword evidence="5" id="KW-0539">Nucleus</keyword>
<gene>
    <name evidence="7" type="primary">SUDS3</name>
    <name evidence="7" type="ORF">A0J61_05992</name>
</gene>
<organism evidence="7 8">
    <name type="scientific">Choanephora cucurbitarum</name>
    <dbReference type="NCBI Taxonomy" id="101091"/>
    <lineage>
        <taxon>Eukaryota</taxon>
        <taxon>Fungi</taxon>
        <taxon>Fungi incertae sedis</taxon>
        <taxon>Mucoromycota</taxon>
        <taxon>Mucoromycotina</taxon>
        <taxon>Mucoromycetes</taxon>
        <taxon>Mucorales</taxon>
        <taxon>Mucorineae</taxon>
        <taxon>Choanephoraceae</taxon>
        <taxon>Choanephoroideae</taxon>
        <taxon>Choanephora</taxon>
    </lineage>
</organism>
<evidence type="ECO:0000256" key="4">
    <source>
        <dbReference type="ARBA" id="ARBA00023163"/>
    </source>
</evidence>
<evidence type="ECO:0000256" key="5">
    <source>
        <dbReference type="ARBA" id="ARBA00023242"/>
    </source>
</evidence>
<reference evidence="7 8" key="1">
    <citation type="submission" date="2016-03" db="EMBL/GenBank/DDBJ databases">
        <title>Choanephora cucurbitarum.</title>
        <authorList>
            <person name="Min B."/>
            <person name="Park H."/>
            <person name="Park J.-H."/>
            <person name="Shin H.-D."/>
            <person name="Choi I.-G."/>
        </authorList>
    </citation>
    <scope>NUCLEOTIDE SEQUENCE [LARGE SCALE GENOMIC DNA]</scope>
    <source>
        <strain evidence="7 8">KUS-F28377</strain>
    </source>
</reference>
<comment type="subcellular location">
    <subcellularLocation>
        <location evidence="1">Nucleus</location>
    </subcellularLocation>
</comment>
<evidence type="ECO:0000256" key="6">
    <source>
        <dbReference type="SAM" id="MobiDB-lite"/>
    </source>
</evidence>
<dbReference type="STRING" id="101091.A0A1C7NA82"/>
<evidence type="ECO:0000256" key="1">
    <source>
        <dbReference type="ARBA" id="ARBA00004123"/>
    </source>
</evidence>
<keyword evidence="3" id="KW-0805">Transcription regulation</keyword>